<dbReference type="AlphaFoldDB" id="A0A059KJX7"/>
<evidence type="ECO:0008006" key="4">
    <source>
        <dbReference type="Google" id="ProtNLM"/>
    </source>
</evidence>
<comment type="caution">
    <text evidence="2">The sequence shown here is derived from an EMBL/GenBank/DDBJ whole genome shotgun (WGS) entry which is preliminary data.</text>
</comment>
<evidence type="ECO:0000313" key="2">
    <source>
        <dbReference type="EMBL" id="KDB51675.1"/>
    </source>
</evidence>
<dbReference type="PATRIC" id="fig|1286631.3.peg.2648"/>
<feature type="region of interest" description="Disordered" evidence="1">
    <location>
        <begin position="1"/>
        <end position="20"/>
    </location>
</feature>
<dbReference type="STRING" id="34103.SAMN05421778_1316"/>
<protein>
    <recommendedName>
        <fullName evidence="4">HNH endonuclease</fullName>
    </recommendedName>
</protein>
<dbReference type="EMBL" id="AZRA01000070">
    <property type="protein sequence ID" value="KDB51675.1"/>
    <property type="molecule type" value="Genomic_DNA"/>
</dbReference>
<dbReference type="eggNOG" id="COG1403">
    <property type="taxonomic scope" value="Bacteria"/>
</dbReference>
<gene>
    <name evidence="2" type="ORF">X805_27020</name>
</gene>
<evidence type="ECO:0000256" key="1">
    <source>
        <dbReference type="SAM" id="MobiDB-lite"/>
    </source>
</evidence>
<dbReference type="Gene3D" id="1.10.30.50">
    <property type="match status" value="1"/>
</dbReference>
<name>A0A059KJX7_9BURK</name>
<organism evidence="2 3">
    <name type="scientific">Sphaerotilus natans subsp. natans DSM 6575</name>
    <dbReference type="NCBI Taxonomy" id="1286631"/>
    <lineage>
        <taxon>Bacteria</taxon>
        <taxon>Pseudomonadati</taxon>
        <taxon>Pseudomonadota</taxon>
        <taxon>Betaproteobacteria</taxon>
        <taxon>Burkholderiales</taxon>
        <taxon>Sphaerotilaceae</taxon>
        <taxon>Sphaerotilus</taxon>
    </lineage>
</organism>
<evidence type="ECO:0000313" key="3">
    <source>
        <dbReference type="Proteomes" id="UP000026714"/>
    </source>
</evidence>
<keyword evidence="3" id="KW-1185">Reference proteome</keyword>
<sequence length="177" mass="20056">MHLDASLAVEHVRPKKPPGATDVLPERALAWDNFLLACTNCNATKGDTDVVLADYLWPDRDDTFHALQYRIGGQVDSAAGQDKVRADRLIDLVGLRKMPDTPEAADRRWLNRREAWDMAERARQRLMTCPQAARELMREQIVETAKAKGFWSVWMTVFHGDPDMTARLIAASPGTRW</sequence>
<accession>A0A059KJX7</accession>
<dbReference type="Proteomes" id="UP000026714">
    <property type="component" value="Unassembled WGS sequence"/>
</dbReference>
<proteinExistence type="predicted"/>
<reference evidence="2 3" key="1">
    <citation type="journal article" date="2014" name="FEMS Microbiol. Ecol.">
        <title>Sphaerotilus natans encrusted with nanoball-shaped Fe(III) oxide minerals formed by nitrate-reducing mixotrophic Fe(II) oxidation.</title>
        <authorList>
            <person name="Park S."/>
            <person name="Kim D.H."/>
            <person name="Lee J.H."/>
            <person name="Hur H.G."/>
        </authorList>
    </citation>
    <scope>NUCLEOTIDE SEQUENCE [LARGE SCALE GENOMIC DNA]</scope>
    <source>
        <strain evidence="2 3">DSM 6575</strain>
    </source>
</reference>